<dbReference type="HOGENOM" id="CLU_1526620_0_0_1"/>
<evidence type="ECO:0000313" key="4">
    <source>
        <dbReference type="EnsemblMetazoa" id="CapteP107456"/>
    </source>
</evidence>
<accession>R7UIT1</accession>
<evidence type="ECO:0000256" key="2">
    <source>
        <dbReference type="SAM" id="MobiDB-lite"/>
    </source>
</evidence>
<dbReference type="STRING" id="283909.R7UIT1"/>
<feature type="region of interest" description="Disordered" evidence="2">
    <location>
        <begin position="110"/>
        <end position="133"/>
    </location>
</feature>
<reference evidence="5" key="1">
    <citation type="submission" date="2012-12" db="EMBL/GenBank/DDBJ databases">
        <authorList>
            <person name="Hellsten U."/>
            <person name="Grimwood J."/>
            <person name="Chapman J.A."/>
            <person name="Shapiro H."/>
            <person name="Aerts A."/>
            <person name="Otillar R.P."/>
            <person name="Terry A.Y."/>
            <person name="Boore J.L."/>
            <person name="Simakov O."/>
            <person name="Marletaz F."/>
            <person name="Cho S.-J."/>
            <person name="Edsinger-Gonzales E."/>
            <person name="Havlak P."/>
            <person name="Kuo D.-H."/>
            <person name="Larsson T."/>
            <person name="Lv J."/>
            <person name="Arendt D."/>
            <person name="Savage R."/>
            <person name="Osoegawa K."/>
            <person name="de Jong P."/>
            <person name="Lindberg D.R."/>
            <person name="Seaver E.C."/>
            <person name="Weisblat D.A."/>
            <person name="Putnam N.H."/>
            <person name="Grigoriev I.V."/>
            <person name="Rokhsar D.S."/>
        </authorList>
    </citation>
    <scope>NUCLEOTIDE SEQUENCE</scope>
    <source>
        <strain evidence="5">I ESC-2004</strain>
    </source>
</reference>
<dbReference type="PANTHER" id="PTHR14215">
    <property type="entry name" value="PROTEIN OF UNKNOWN FUNCTION DUF729"/>
    <property type="match status" value="1"/>
</dbReference>
<reference evidence="3 5" key="2">
    <citation type="journal article" date="2013" name="Nature">
        <title>Insights into bilaterian evolution from three spiralian genomes.</title>
        <authorList>
            <person name="Simakov O."/>
            <person name="Marletaz F."/>
            <person name="Cho S.J."/>
            <person name="Edsinger-Gonzales E."/>
            <person name="Havlak P."/>
            <person name="Hellsten U."/>
            <person name="Kuo D.H."/>
            <person name="Larsson T."/>
            <person name="Lv J."/>
            <person name="Arendt D."/>
            <person name="Savage R."/>
            <person name="Osoegawa K."/>
            <person name="de Jong P."/>
            <person name="Grimwood J."/>
            <person name="Chapman J.A."/>
            <person name="Shapiro H."/>
            <person name="Aerts A."/>
            <person name="Otillar R.P."/>
            <person name="Terry A.Y."/>
            <person name="Boore J.L."/>
            <person name="Grigoriev I.V."/>
            <person name="Lindberg D.R."/>
            <person name="Seaver E.C."/>
            <person name="Weisblat D.A."/>
            <person name="Putnam N.H."/>
            <person name="Rokhsar D.S."/>
        </authorList>
    </citation>
    <scope>NUCLEOTIDE SEQUENCE</scope>
    <source>
        <strain evidence="3 5">I ESC-2004</strain>
    </source>
</reference>
<dbReference type="OrthoDB" id="2133332at2759"/>
<dbReference type="PANTHER" id="PTHR14215:SF0">
    <property type="entry name" value="WH2 DOMAIN-CONTAINING PROTEIN"/>
    <property type="match status" value="1"/>
</dbReference>
<keyword evidence="5" id="KW-1185">Reference proteome</keyword>
<comment type="similarity">
    <text evidence="1">Belongs to the MTFR1 family.</text>
</comment>
<dbReference type="AlphaFoldDB" id="R7UIT1"/>
<reference evidence="4" key="3">
    <citation type="submission" date="2015-06" db="UniProtKB">
        <authorList>
            <consortium name="EnsemblMetazoa"/>
        </authorList>
    </citation>
    <scope>IDENTIFICATION</scope>
</reference>
<evidence type="ECO:0000313" key="3">
    <source>
        <dbReference type="EMBL" id="ELU03192.1"/>
    </source>
</evidence>
<name>R7UIT1_CAPTE</name>
<organism evidence="3">
    <name type="scientific">Capitella teleta</name>
    <name type="common">Polychaete worm</name>
    <dbReference type="NCBI Taxonomy" id="283909"/>
    <lineage>
        <taxon>Eukaryota</taxon>
        <taxon>Metazoa</taxon>
        <taxon>Spiralia</taxon>
        <taxon>Lophotrochozoa</taxon>
        <taxon>Annelida</taxon>
        <taxon>Polychaeta</taxon>
        <taxon>Sedentaria</taxon>
        <taxon>Scolecida</taxon>
        <taxon>Capitellidae</taxon>
        <taxon>Capitella</taxon>
    </lineage>
</organism>
<sequence>MNPPTPKSSVSDIIRQVRSCVSLNFPLKFCLFSQRRKKNGSSASTKQSTDRPDMAAVLRGIGSVKLKSVKRYRVQCTPMRQKPLASDADDPASLIARALKKKFAYRHMMSPESEKENSHERKHSSPSSPGFASLTPVSVKSNTIGVHCWYMIRFETSKPLVSNCVISLICNSNNQC</sequence>
<gene>
    <name evidence="3" type="ORF">CAPTEDRAFT_107456</name>
</gene>
<protein>
    <submittedName>
        <fullName evidence="3 4">Uncharacterized protein</fullName>
    </submittedName>
</protein>
<dbReference type="GO" id="GO:0000266">
    <property type="term" value="P:mitochondrial fission"/>
    <property type="evidence" value="ECO:0007669"/>
    <property type="project" value="TreeGrafter"/>
</dbReference>
<dbReference type="EMBL" id="AMQN01008550">
    <property type="status" value="NOT_ANNOTATED_CDS"/>
    <property type="molecule type" value="Genomic_DNA"/>
</dbReference>
<evidence type="ECO:0000313" key="5">
    <source>
        <dbReference type="Proteomes" id="UP000014760"/>
    </source>
</evidence>
<dbReference type="EMBL" id="KB303412">
    <property type="protein sequence ID" value="ELU03192.1"/>
    <property type="molecule type" value="Genomic_DNA"/>
</dbReference>
<evidence type="ECO:0000256" key="1">
    <source>
        <dbReference type="ARBA" id="ARBA00005807"/>
    </source>
</evidence>
<dbReference type="EnsemblMetazoa" id="CapteT107456">
    <property type="protein sequence ID" value="CapteP107456"/>
    <property type="gene ID" value="CapteG107456"/>
</dbReference>
<proteinExistence type="inferred from homology"/>
<dbReference type="GO" id="GO:0005739">
    <property type="term" value="C:mitochondrion"/>
    <property type="evidence" value="ECO:0007669"/>
    <property type="project" value="TreeGrafter"/>
</dbReference>
<dbReference type="InterPro" id="IPR007972">
    <property type="entry name" value="Mtfr1"/>
</dbReference>
<dbReference type="Proteomes" id="UP000014760">
    <property type="component" value="Unassembled WGS sequence"/>
</dbReference>
<dbReference type="GO" id="GO:0009060">
    <property type="term" value="P:aerobic respiration"/>
    <property type="evidence" value="ECO:0007669"/>
    <property type="project" value="TreeGrafter"/>
</dbReference>